<evidence type="ECO:0000313" key="3">
    <source>
        <dbReference type="Proteomes" id="UP001262889"/>
    </source>
</evidence>
<organism evidence="2 3">
    <name type="scientific">Autumnicola tepida</name>
    <dbReference type="NCBI Taxonomy" id="3075595"/>
    <lineage>
        <taxon>Bacteria</taxon>
        <taxon>Pseudomonadati</taxon>
        <taxon>Bacteroidota</taxon>
        <taxon>Flavobacteriia</taxon>
        <taxon>Flavobacteriales</taxon>
        <taxon>Flavobacteriaceae</taxon>
        <taxon>Autumnicola</taxon>
    </lineage>
</organism>
<evidence type="ECO:0000313" key="2">
    <source>
        <dbReference type="EMBL" id="MDT0643203.1"/>
    </source>
</evidence>
<keyword evidence="1" id="KW-1133">Transmembrane helix</keyword>
<keyword evidence="3" id="KW-1185">Reference proteome</keyword>
<reference evidence="2 3" key="1">
    <citation type="submission" date="2023-09" db="EMBL/GenBank/DDBJ databases">
        <authorList>
            <person name="Rey-Velasco X."/>
        </authorList>
    </citation>
    <scope>NUCLEOTIDE SEQUENCE [LARGE SCALE GENOMIC DNA]</scope>
    <source>
        <strain evidence="2 3">F363</strain>
    </source>
</reference>
<comment type="caution">
    <text evidence="2">The sequence shown here is derived from an EMBL/GenBank/DDBJ whole genome shotgun (WGS) entry which is preliminary data.</text>
</comment>
<keyword evidence="1" id="KW-0472">Membrane</keyword>
<dbReference type="EMBL" id="JAVRHQ010000011">
    <property type="protein sequence ID" value="MDT0643203.1"/>
    <property type="molecule type" value="Genomic_DNA"/>
</dbReference>
<feature type="transmembrane region" description="Helical" evidence="1">
    <location>
        <begin position="7"/>
        <end position="25"/>
    </location>
</feature>
<sequence>MKNTRLFIILGIAAGILLLPLIAMQFDSGVDWDLRDFVIIGILLFGSGVAIEFALRKFSTTKNRIIACGMILAALFLTWAELAVGIFGTPFAGS</sequence>
<protein>
    <submittedName>
        <fullName evidence="2">Uncharacterized protein</fullName>
    </submittedName>
</protein>
<dbReference type="RefSeq" id="WP_311534825.1">
    <property type="nucleotide sequence ID" value="NZ_JAVRHQ010000011.1"/>
</dbReference>
<evidence type="ECO:0000256" key="1">
    <source>
        <dbReference type="SAM" id="Phobius"/>
    </source>
</evidence>
<gene>
    <name evidence="2" type="ORF">RM553_10225</name>
</gene>
<proteinExistence type="predicted"/>
<name>A0ABU3CA30_9FLAO</name>
<feature type="transmembrane region" description="Helical" evidence="1">
    <location>
        <begin position="67"/>
        <end position="88"/>
    </location>
</feature>
<feature type="transmembrane region" description="Helical" evidence="1">
    <location>
        <begin position="37"/>
        <end position="55"/>
    </location>
</feature>
<dbReference type="Proteomes" id="UP001262889">
    <property type="component" value="Unassembled WGS sequence"/>
</dbReference>
<accession>A0ABU3CA30</accession>
<keyword evidence="1" id="KW-0812">Transmembrane</keyword>